<protein>
    <recommendedName>
        <fullName evidence="1">Reverse transcriptase Ty1/copia-type domain-containing protein</fullName>
    </recommendedName>
</protein>
<accession>A0A8H7AHT4</accession>
<dbReference type="Proteomes" id="UP000606974">
    <property type="component" value="Unassembled WGS sequence"/>
</dbReference>
<dbReference type="Pfam" id="PF07727">
    <property type="entry name" value="RVT_2"/>
    <property type="match status" value="1"/>
</dbReference>
<organism evidence="2 3">
    <name type="scientific">Endocarpon pusillum</name>
    <dbReference type="NCBI Taxonomy" id="364733"/>
    <lineage>
        <taxon>Eukaryota</taxon>
        <taxon>Fungi</taxon>
        <taxon>Dikarya</taxon>
        <taxon>Ascomycota</taxon>
        <taxon>Pezizomycotina</taxon>
        <taxon>Eurotiomycetes</taxon>
        <taxon>Chaetothyriomycetidae</taxon>
        <taxon>Verrucariales</taxon>
        <taxon>Verrucariaceae</taxon>
        <taxon>Endocarpon</taxon>
    </lineage>
</organism>
<gene>
    <name evidence="2" type="ORF">GJ744_010693</name>
</gene>
<dbReference type="EMBL" id="JAACFV010000070">
    <property type="protein sequence ID" value="KAF7507376.1"/>
    <property type="molecule type" value="Genomic_DNA"/>
</dbReference>
<evidence type="ECO:0000313" key="2">
    <source>
        <dbReference type="EMBL" id="KAF7507376.1"/>
    </source>
</evidence>
<comment type="caution">
    <text evidence="2">The sequence shown here is derived from an EMBL/GenBank/DDBJ whole genome shotgun (WGS) entry which is preliminary data.</text>
</comment>
<name>A0A8H7AHT4_9EURO</name>
<feature type="domain" description="Reverse transcriptase Ty1/copia-type" evidence="1">
    <location>
        <begin position="1"/>
        <end position="44"/>
    </location>
</feature>
<evidence type="ECO:0000259" key="1">
    <source>
        <dbReference type="Pfam" id="PF07727"/>
    </source>
</evidence>
<dbReference type="InterPro" id="IPR013103">
    <property type="entry name" value="RVT_2"/>
</dbReference>
<evidence type="ECO:0000313" key="3">
    <source>
        <dbReference type="Proteomes" id="UP000606974"/>
    </source>
</evidence>
<sequence length="69" mass="7775">MAAEKNWEIQQIDAVAAFLNGDIKEDVYVEMPMGWQQKGKINKAEEDAIQPENVTSCILWPADLSSVEH</sequence>
<proteinExistence type="predicted"/>
<reference evidence="2" key="1">
    <citation type="submission" date="2020-02" db="EMBL/GenBank/DDBJ databases">
        <authorList>
            <person name="Palmer J.M."/>
        </authorList>
    </citation>
    <scope>NUCLEOTIDE SEQUENCE</scope>
    <source>
        <strain evidence="2">EPUS1.4</strain>
        <tissue evidence="2">Thallus</tissue>
    </source>
</reference>
<dbReference type="OrthoDB" id="4356562at2759"/>
<keyword evidence="3" id="KW-1185">Reference proteome</keyword>
<dbReference type="AlphaFoldDB" id="A0A8H7AHT4"/>